<keyword evidence="2" id="KW-1133">Transmembrane helix</keyword>
<sequence length="375" mass="37433">MTRHFQLTAIAVLLGVSGIAQAALTVTSGPVSFSGSASVTATGGQVASATNSNNGATIANVALGQFDAANGVLTGVDIQLTSNRTQTINGTGNKNNGPGRTVNGSGTSNASLSAAGVSAIFAPNLTQAGSGCALAHGPTGPVSCSWGPNTAAAVTTDTTVGADEQNLNDYAGGTVNTSLTLPSLSATSTMSATQGQAGSGSSATYKVDWAGSLQANYSYLLHSLASFDGSSVTNTLTLDFGNVTQNSSADLSFSLFNLADADRIGLDLDSVSGSGDTGTLTTNLTSFSDLAQGSSLAFVANLLTSTTGVFNAQYLLNLSDADFGASSTRQNHQLTLNLVGNVVGNVTAVPVPGAVWLFSSALLGLLGINRRKQTA</sequence>
<feature type="signal peptide" evidence="3">
    <location>
        <begin position="1"/>
        <end position="22"/>
    </location>
</feature>
<evidence type="ECO:0000313" key="4">
    <source>
        <dbReference type="EMBL" id="MCQ8116151.1"/>
    </source>
</evidence>
<feature type="chain" id="PRO_5045607325" description="Secreted protein" evidence="3">
    <location>
        <begin position="23"/>
        <end position="375"/>
    </location>
</feature>
<dbReference type="Proteomes" id="UP001524570">
    <property type="component" value="Unassembled WGS sequence"/>
</dbReference>
<keyword evidence="5" id="KW-1185">Reference proteome</keyword>
<reference evidence="4 5" key="1">
    <citation type="submission" date="2022-07" db="EMBL/GenBank/DDBJ databases">
        <title>Methylomonas rivi sp. nov., Methylomonas rosea sp. nov., Methylomonas aureus sp. nov. and Methylomonas subterranea sp. nov., four novel methanotrophs isolated from a freshwater creek and the deep terrestrial subsurface.</title>
        <authorList>
            <person name="Abin C."/>
            <person name="Sankaranarayanan K."/>
            <person name="Garner C."/>
            <person name="Sindelar R."/>
            <person name="Kotary K."/>
            <person name="Garner R."/>
            <person name="Barclay S."/>
            <person name="Lawson P."/>
            <person name="Krumholz L."/>
        </authorList>
    </citation>
    <scope>NUCLEOTIDE SEQUENCE [LARGE SCALE GENOMIC DNA]</scope>
    <source>
        <strain evidence="4 5">WSC-7</strain>
    </source>
</reference>
<keyword evidence="2" id="KW-0812">Transmembrane</keyword>
<dbReference type="RefSeq" id="WP_256605428.1">
    <property type="nucleotide sequence ID" value="NZ_JANIBL010000003.1"/>
</dbReference>
<evidence type="ECO:0000313" key="5">
    <source>
        <dbReference type="Proteomes" id="UP001524570"/>
    </source>
</evidence>
<dbReference type="EMBL" id="JANIBL010000003">
    <property type="protein sequence ID" value="MCQ8116151.1"/>
    <property type="molecule type" value="Genomic_DNA"/>
</dbReference>
<evidence type="ECO:0000256" key="1">
    <source>
        <dbReference type="SAM" id="MobiDB-lite"/>
    </source>
</evidence>
<evidence type="ECO:0008006" key="6">
    <source>
        <dbReference type="Google" id="ProtNLM"/>
    </source>
</evidence>
<keyword evidence="2" id="KW-0472">Membrane</keyword>
<name>A0ABT1TN12_9GAMM</name>
<feature type="region of interest" description="Disordered" evidence="1">
    <location>
        <begin position="87"/>
        <end position="106"/>
    </location>
</feature>
<organism evidence="4 5">
    <name type="scientific">Methylomonas rosea</name>
    <dbReference type="NCBI Taxonomy" id="2952227"/>
    <lineage>
        <taxon>Bacteria</taxon>
        <taxon>Pseudomonadati</taxon>
        <taxon>Pseudomonadota</taxon>
        <taxon>Gammaproteobacteria</taxon>
        <taxon>Methylococcales</taxon>
        <taxon>Methylococcaceae</taxon>
        <taxon>Methylomonas</taxon>
    </lineage>
</organism>
<evidence type="ECO:0000256" key="2">
    <source>
        <dbReference type="SAM" id="Phobius"/>
    </source>
</evidence>
<keyword evidence="3" id="KW-0732">Signal</keyword>
<comment type="caution">
    <text evidence="4">The sequence shown here is derived from an EMBL/GenBank/DDBJ whole genome shotgun (WGS) entry which is preliminary data.</text>
</comment>
<gene>
    <name evidence="4" type="ORF">NP589_01860</name>
</gene>
<accession>A0ABT1TN12</accession>
<protein>
    <recommendedName>
        <fullName evidence="6">Secreted protein</fullName>
    </recommendedName>
</protein>
<evidence type="ECO:0000256" key="3">
    <source>
        <dbReference type="SAM" id="SignalP"/>
    </source>
</evidence>
<feature type="transmembrane region" description="Helical" evidence="2">
    <location>
        <begin position="349"/>
        <end position="368"/>
    </location>
</feature>
<proteinExistence type="predicted"/>